<evidence type="ECO:0000256" key="2">
    <source>
        <dbReference type="ARBA" id="ARBA00004953"/>
    </source>
</evidence>
<dbReference type="SUPFAM" id="SSF52540">
    <property type="entry name" value="P-loop containing nucleoside triphosphate hydrolases"/>
    <property type="match status" value="1"/>
</dbReference>
<dbReference type="GO" id="GO:0009236">
    <property type="term" value="P:cobalamin biosynthetic process"/>
    <property type="evidence" value="ECO:0007669"/>
    <property type="project" value="UniProtKB-KW"/>
</dbReference>
<dbReference type="AlphaFoldDB" id="A0A1J1E0X0"/>
<evidence type="ECO:0000256" key="4">
    <source>
        <dbReference type="ARBA" id="ARBA00022598"/>
    </source>
</evidence>
<dbReference type="PANTHER" id="PTHR43873:SF1">
    <property type="entry name" value="COBYRINATE A,C-DIAMIDE SYNTHASE"/>
    <property type="match status" value="1"/>
</dbReference>
<dbReference type="Gene3D" id="3.40.50.880">
    <property type="match status" value="1"/>
</dbReference>
<protein>
    <submittedName>
        <fullName evidence="11">Cobyrinic acid a,c-diamide synthase</fullName>
    </submittedName>
</protein>
<evidence type="ECO:0000259" key="9">
    <source>
        <dbReference type="Pfam" id="PF01656"/>
    </source>
</evidence>
<evidence type="ECO:0000259" key="10">
    <source>
        <dbReference type="Pfam" id="PF07685"/>
    </source>
</evidence>
<keyword evidence="6" id="KW-0067">ATP-binding</keyword>
<evidence type="ECO:0000313" key="11">
    <source>
        <dbReference type="EMBL" id="BAV91523.1"/>
    </source>
</evidence>
<dbReference type="InterPro" id="IPR027417">
    <property type="entry name" value="P-loop_NTPase"/>
</dbReference>
<evidence type="ECO:0000256" key="3">
    <source>
        <dbReference type="ARBA" id="ARBA00022573"/>
    </source>
</evidence>
<organism evidence="11 12">
    <name type="scientific">Candidatus Desulfovibrio trichonymphae</name>
    <dbReference type="NCBI Taxonomy" id="1725232"/>
    <lineage>
        <taxon>Bacteria</taxon>
        <taxon>Pseudomonadati</taxon>
        <taxon>Thermodesulfobacteriota</taxon>
        <taxon>Desulfovibrionia</taxon>
        <taxon>Desulfovibrionales</taxon>
        <taxon>Desulfovibrionaceae</taxon>
        <taxon>Desulfovibrio</taxon>
    </lineage>
</organism>
<keyword evidence="3" id="KW-0169">Cobalamin biosynthesis</keyword>
<dbReference type="Gene3D" id="3.40.50.300">
    <property type="entry name" value="P-loop containing nucleotide triphosphate hydrolases"/>
    <property type="match status" value="1"/>
</dbReference>
<dbReference type="PROSITE" id="PS51274">
    <property type="entry name" value="GATASE_COBBQ"/>
    <property type="match status" value="1"/>
</dbReference>
<evidence type="ECO:0000256" key="5">
    <source>
        <dbReference type="ARBA" id="ARBA00022741"/>
    </source>
</evidence>
<evidence type="ECO:0000256" key="7">
    <source>
        <dbReference type="ARBA" id="ARBA00022842"/>
    </source>
</evidence>
<keyword evidence="5" id="KW-0547">Nucleotide-binding</keyword>
<evidence type="ECO:0000313" key="12">
    <source>
        <dbReference type="Proteomes" id="UP000242645"/>
    </source>
</evidence>
<dbReference type="GO" id="GO:0005524">
    <property type="term" value="F:ATP binding"/>
    <property type="evidence" value="ECO:0007669"/>
    <property type="project" value="UniProtKB-KW"/>
</dbReference>
<dbReference type="Proteomes" id="UP000242645">
    <property type="component" value="Chromosome"/>
</dbReference>
<feature type="domain" description="CobQ/CobB/MinD/ParA nucleotide binding" evidence="9">
    <location>
        <begin position="14"/>
        <end position="208"/>
    </location>
</feature>
<evidence type="ECO:0000256" key="1">
    <source>
        <dbReference type="ARBA" id="ARBA00001946"/>
    </source>
</evidence>
<name>A0A1J1E0X0_9BACT</name>
<keyword evidence="4" id="KW-0436">Ligase</keyword>
<gene>
    <name evidence="11" type="primary">cbiA2</name>
    <name evidence="11" type="ORF">RSDT_0011</name>
</gene>
<keyword evidence="12" id="KW-1185">Reference proteome</keyword>
<dbReference type="OrthoDB" id="9764035at2"/>
<reference evidence="11 12" key="1">
    <citation type="journal article" date="2017" name="ISME J.">
        <title>Genome of 'Ca. Desulfovibrio trichonymphae', an H2-oxidizing bacterium in a tripartite symbiotic system within a protist cell in the termite gut.</title>
        <authorList>
            <person name="Kuwahara H."/>
            <person name="Yuki M."/>
            <person name="Izawa K."/>
            <person name="Ohkuma M."/>
            <person name="Hongoh Y."/>
        </authorList>
    </citation>
    <scope>NUCLEOTIDE SEQUENCE [LARGE SCALE GENOMIC DNA]</scope>
    <source>
        <strain evidence="11 12">Rs-N31</strain>
    </source>
</reference>
<dbReference type="InterPro" id="IPR029062">
    <property type="entry name" value="Class_I_gatase-like"/>
</dbReference>
<dbReference type="EMBL" id="AP017368">
    <property type="protein sequence ID" value="BAV91523.1"/>
    <property type="molecule type" value="Genomic_DNA"/>
</dbReference>
<dbReference type="InterPro" id="IPR004484">
    <property type="entry name" value="CbiA/CobB_synth"/>
</dbReference>
<dbReference type="InterPro" id="IPR011698">
    <property type="entry name" value="GATase_3"/>
</dbReference>
<dbReference type="Pfam" id="PF07685">
    <property type="entry name" value="GATase_3"/>
    <property type="match status" value="1"/>
</dbReference>
<sequence length="516" mass="54887">MESTAPAGGIPALLIGGTASGAGKTTTTLALLCALKARGFAVAAAKAGPDFIDAGFHAAVSGTPVANLDVWMSRGAKPGVDHRRASAGLVRVVSRIDALRPDIMMVEGAMGLYDGAANGIGSTAHLAALLDLPVLLLLNAGGLGQSVAALAEGFLRHRPAWNNGRGIAFAGLVCTHVGGEKHKKLLRSALAVVEREMRVPLIGLLPRAGAPRLQSRHLGLVQAYEAAALPNQKALADWLEIHCDVGALLRRIGVPQKRKAAGACAARHQDAVADVVQDCPVARGHGSASPQYFFVSAARRGTIRRRRKIGIAWDEAFSFCYADLPALLAELGAETIFFSPLKDVAPPECDGLYFPGGYPELHARELAANTAMFAALRALAVRNLPVYGECGGYIYLMRGLRHADTDYAMAGLLPVHCIMDGRKAALGYRAVLAHPDWLLAARCGRPLWSRGHEFHYGRLADAALPPGCAPLWLLYDSQSVLLGQEGCRYGSVIGSWVHLCPEGARRFWQIWLHGEL</sequence>
<dbReference type="RefSeq" id="WP_096399075.1">
    <property type="nucleotide sequence ID" value="NZ_AP017368.1"/>
</dbReference>
<dbReference type="InterPro" id="IPR002586">
    <property type="entry name" value="CobQ/CobB/MinD/ParA_Nub-bd_dom"/>
</dbReference>
<keyword evidence="7" id="KW-0460">Magnesium</keyword>
<dbReference type="GO" id="GO:0042242">
    <property type="term" value="F:cobyrinic acid a,c-diamide synthase activity"/>
    <property type="evidence" value="ECO:0007669"/>
    <property type="project" value="InterPro"/>
</dbReference>
<dbReference type="PANTHER" id="PTHR43873">
    <property type="entry name" value="COBYRINATE A,C-DIAMIDE SYNTHASE"/>
    <property type="match status" value="1"/>
</dbReference>
<feature type="domain" description="CobB/CobQ-like glutamine amidotransferase" evidence="10">
    <location>
        <begin position="308"/>
        <end position="500"/>
    </location>
</feature>
<evidence type="ECO:0000256" key="8">
    <source>
        <dbReference type="ARBA" id="ARBA00022962"/>
    </source>
</evidence>
<comment type="pathway">
    <text evidence="2">Cofactor biosynthesis; adenosylcobalamin biosynthesis.</text>
</comment>
<accession>A0A1J1E0X0</accession>
<evidence type="ECO:0000256" key="6">
    <source>
        <dbReference type="ARBA" id="ARBA00022840"/>
    </source>
</evidence>
<proteinExistence type="predicted"/>
<dbReference type="KEGG" id="dtr:RSDT_0011"/>
<dbReference type="NCBIfam" id="NF002204">
    <property type="entry name" value="PRK01077.1"/>
    <property type="match status" value="1"/>
</dbReference>
<dbReference type="SUPFAM" id="SSF52317">
    <property type="entry name" value="Class I glutamine amidotransferase-like"/>
    <property type="match status" value="1"/>
</dbReference>
<dbReference type="Pfam" id="PF01656">
    <property type="entry name" value="CbiA"/>
    <property type="match status" value="1"/>
</dbReference>
<keyword evidence="8" id="KW-0315">Glutamine amidotransferase</keyword>
<comment type="cofactor">
    <cofactor evidence="1">
        <name>Mg(2+)</name>
        <dbReference type="ChEBI" id="CHEBI:18420"/>
    </cofactor>
</comment>